<evidence type="ECO:0000256" key="1">
    <source>
        <dbReference type="SAM" id="MobiDB-lite"/>
    </source>
</evidence>
<reference evidence="2 3" key="1">
    <citation type="submission" date="2021-03" db="EMBL/GenBank/DDBJ databases">
        <title>Complete genome of Parasphingorhabdus_sp.JHSY0214.</title>
        <authorList>
            <person name="Yoo J.H."/>
            <person name="Bae J.W."/>
        </authorList>
    </citation>
    <scope>NUCLEOTIDE SEQUENCE [LARGE SCALE GENOMIC DNA]</scope>
    <source>
        <strain evidence="2 3">JHSY0214</strain>
    </source>
</reference>
<gene>
    <name evidence="2" type="ORF">J4G78_06635</name>
</gene>
<feature type="region of interest" description="Disordered" evidence="1">
    <location>
        <begin position="1"/>
        <end position="21"/>
    </location>
</feature>
<dbReference type="EMBL" id="CP071794">
    <property type="protein sequence ID" value="QTD57215.1"/>
    <property type="molecule type" value="Genomic_DNA"/>
</dbReference>
<keyword evidence="3" id="KW-1185">Reference proteome</keyword>
<protein>
    <recommendedName>
        <fullName evidence="4">Terminase</fullName>
    </recommendedName>
</protein>
<feature type="compositionally biased region" description="Polar residues" evidence="1">
    <location>
        <begin position="1"/>
        <end position="12"/>
    </location>
</feature>
<organism evidence="2 3">
    <name type="scientific">Parasphingorhabdus cellanae</name>
    <dbReference type="NCBI Taxonomy" id="2806553"/>
    <lineage>
        <taxon>Bacteria</taxon>
        <taxon>Pseudomonadati</taxon>
        <taxon>Pseudomonadota</taxon>
        <taxon>Alphaproteobacteria</taxon>
        <taxon>Sphingomonadales</taxon>
        <taxon>Sphingomonadaceae</taxon>
        <taxon>Parasphingorhabdus</taxon>
    </lineage>
</organism>
<name>A0ABX7T8M1_9SPHN</name>
<evidence type="ECO:0000313" key="3">
    <source>
        <dbReference type="Proteomes" id="UP000663923"/>
    </source>
</evidence>
<evidence type="ECO:0000313" key="2">
    <source>
        <dbReference type="EMBL" id="QTD57215.1"/>
    </source>
</evidence>
<accession>A0ABX7T8M1</accession>
<feature type="region of interest" description="Disordered" evidence="1">
    <location>
        <begin position="256"/>
        <end position="278"/>
    </location>
</feature>
<dbReference type="Proteomes" id="UP000663923">
    <property type="component" value="Chromosome"/>
</dbReference>
<dbReference type="RefSeq" id="WP_207989510.1">
    <property type="nucleotide sequence ID" value="NZ_CP071794.1"/>
</dbReference>
<sequence>MTQLSPEQSATETLDAPAPRWTPEKQGKFLEALARCGSVKSAAAFVGMSRESAHRLRRRTQDCGEGRAFARAWDAALIHARDLYAEEVLEKGLNGWNETVWYHGEEVGERQRFSVPLLLAALGRLDKKADECDLAGHPARAAAAEFDEMVEAISQGSDCAAMLEEQDKAGQPDIEPPLTGIGSDGLLKRLREKQARAQIAATAPDDIDISDLDPNAAADWDDMQWERAMRSGMNDDPDFWRQVRASEAAAGIVHEDGEFKGSMPGENMAATGAQDIAL</sequence>
<proteinExistence type="predicted"/>
<evidence type="ECO:0008006" key="4">
    <source>
        <dbReference type="Google" id="ProtNLM"/>
    </source>
</evidence>